<keyword evidence="2" id="KW-1185">Reference proteome</keyword>
<evidence type="ECO:0000313" key="1">
    <source>
        <dbReference type="EMBL" id="WWX26128.1"/>
    </source>
</evidence>
<protein>
    <submittedName>
        <fullName evidence="1">Uncharacterized protein</fullName>
    </submittedName>
</protein>
<dbReference type="RefSeq" id="WP_338738987.1">
    <property type="nucleotide sequence ID" value="NZ_CP146612.1"/>
</dbReference>
<dbReference type="EMBL" id="CP146612">
    <property type="protein sequence ID" value="WWX26128.1"/>
    <property type="molecule type" value="Genomic_DNA"/>
</dbReference>
<gene>
    <name evidence="1" type="ORF">V8247_03935</name>
</gene>
<evidence type="ECO:0000313" key="2">
    <source>
        <dbReference type="Proteomes" id="UP001375370"/>
    </source>
</evidence>
<dbReference type="Proteomes" id="UP001375370">
    <property type="component" value="Chromosome"/>
</dbReference>
<proteinExistence type="predicted"/>
<name>A0ABZ2J776_9CHLR</name>
<accession>A0ABZ2J776</accession>
<organism evidence="1 2">
    <name type="scientific">Candidatus Dehalogenimonas loeffleri</name>
    <dbReference type="NCBI Taxonomy" id="3127115"/>
    <lineage>
        <taxon>Bacteria</taxon>
        <taxon>Bacillati</taxon>
        <taxon>Chloroflexota</taxon>
        <taxon>Dehalococcoidia</taxon>
        <taxon>Dehalococcoidales</taxon>
        <taxon>Dehalococcoidaceae</taxon>
        <taxon>Dehalogenimonas</taxon>
    </lineage>
</organism>
<sequence>MVIQLRPKKGGFLRPFGCGWFIREFLLGNAPYGSPTVNPIVGAPQAEIFHSYKIAIINETAMDRAVRMAEKVAKKQDQRFSPDRVDDLLKKITPSIPYKTTACRYHSFVVYFSMLKRLGWVEPSSHTERSAFQDNYPQGPARKYYRLTRVGLGAGDSAWANPQKAERG</sequence>
<reference evidence="1 2" key="1">
    <citation type="submission" date="2024-03" db="EMBL/GenBank/DDBJ databases">
        <title>A Dehalogenimonas Isolated from Estuarine Sediments Dihaloeliminates Chlorinated Alkanes.</title>
        <authorList>
            <person name="Yang Y."/>
            <person name="Wang H."/>
        </authorList>
    </citation>
    <scope>NUCLEOTIDE SEQUENCE [LARGE SCALE GENOMIC DNA]</scope>
    <source>
        <strain evidence="1 2">W</strain>
    </source>
</reference>